<evidence type="ECO:0000256" key="1">
    <source>
        <dbReference type="SAM" id="MobiDB-lite"/>
    </source>
</evidence>
<reference evidence="2 3" key="1">
    <citation type="submission" date="2024-08" db="EMBL/GenBank/DDBJ databases">
        <authorList>
            <person name="Cucini C."/>
            <person name="Frati F."/>
        </authorList>
    </citation>
    <scope>NUCLEOTIDE SEQUENCE [LARGE SCALE GENOMIC DNA]</scope>
</reference>
<feature type="region of interest" description="Disordered" evidence="1">
    <location>
        <begin position="57"/>
        <end position="81"/>
    </location>
</feature>
<proteinExistence type="predicted"/>
<protein>
    <submittedName>
        <fullName evidence="2">Uncharacterized protein</fullName>
    </submittedName>
</protein>
<gene>
    <name evidence="2" type="ORF">ODALV1_LOCUS14880</name>
</gene>
<dbReference type="Proteomes" id="UP001642540">
    <property type="component" value="Unassembled WGS sequence"/>
</dbReference>
<accession>A0ABP1QWX8</accession>
<sequence length="81" mass="8939">MAGMISIVSKYVLLPGVFAYALMNIFKPSEQEIETIKNFNKTNSQFSQVLKAAASPDAKPMYRQKPGELHPLPELAKGAKD</sequence>
<evidence type="ECO:0000313" key="3">
    <source>
        <dbReference type="Proteomes" id="UP001642540"/>
    </source>
</evidence>
<organism evidence="2 3">
    <name type="scientific">Orchesella dallaii</name>
    <dbReference type="NCBI Taxonomy" id="48710"/>
    <lineage>
        <taxon>Eukaryota</taxon>
        <taxon>Metazoa</taxon>
        <taxon>Ecdysozoa</taxon>
        <taxon>Arthropoda</taxon>
        <taxon>Hexapoda</taxon>
        <taxon>Collembola</taxon>
        <taxon>Entomobryomorpha</taxon>
        <taxon>Entomobryoidea</taxon>
        <taxon>Orchesellidae</taxon>
        <taxon>Orchesellinae</taxon>
        <taxon>Orchesella</taxon>
    </lineage>
</organism>
<keyword evidence="3" id="KW-1185">Reference proteome</keyword>
<comment type="caution">
    <text evidence="2">The sequence shown here is derived from an EMBL/GenBank/DDBJ whole genome shotgun (WGS) entry which is preliminary data.</text>
</comment>
<dbReference type="EMBL" id="CAXLJM020000046">
    <property type="protein sequence ID" value="CAL8111265.1"/>
    <property type="molecule type" value="Genomic_DNA"/>
</dbReference>
<name>A0ABP1QWX8_9HEXA</name>
<evidence type="ECO:0000313" key="2">
    <source>
        <dbReference type="EMBL" id="CAL8111265.1"/>
    </source>
</evidence>